<dbReference type="GO" id="GO:0050660">
    <property type="term" value="F:flavin adenine dinucleotide binding"/>
    <property type="evidence" value="ECO:0007669"/>
    <property type="project" value="InterPro"/>
</dbReference>
<evidence type="ECO:0000313" key="7">
    <source>
        <dbReference type="EMBL" id="EJK50968.1"/>
    </source>
</evidence>
<dbReference type="InterPro" id="IPR050416">
    <property type="entry name" value="FAD-linked_Oxidoreductase"/>
</dbReference>
<keyword evidence="3" id="KW-0285">Flavoprotein</keyword>
<dbReference type="InterPro" id="IPR006094">
    <property type="entry name" value="Oxid_FAD_bind_N"/>
</dbReference>
<feature type="domain" description="FAD linked oxidase N-terminal" evidence="6">
    <location>
        <begin position="4"/>
        <end position="123"/>
    </location>
</feature>
<evidence type="ECO:0000256" key="4">
    <source>
        <dbReference type="ARBA" id="ARBA00022827"/>
    </source>
</evidence>
<dbReference type="PANTHER" id="PTHR42973:SF39">
    <property type="entry name" value="FAD-BINDING PCMH-TYPE DOMAIN-CONTAINING PROTEIN"/>
    <property type="match status" value="1"/>
</dbReference>
<dbReference type="SUPFAM" id="SSF56176">
    <property type="entry name" value="FAD-binding/transporter-associated domain-like"/>
    <property type="match status" value="1"/>
</dbReference>
<dbReference type="PANTHER" id="PTHR42973">
    <property type="entry name" value="BINDING OXIDOREDUCTASE, PUTATIVE (AFU_ORTHOLOGUE AFUA_1G17690)-RELATED"/>
    <property type="match status" value="1"/>
</dbReference>
<reference evidence="7 8" key="1">
    <citation type="journal article" date="2012" name="Genome Biol.">
        <title>Genome and low-iron response of an oceanic diatom adapted to chronic iron limitation.</title>
        <authorList>
            <person name="Lommer M."/>
            <person name="Specht M."/>
            <person name="Roy A.S."/>
            <person name="Kraemer L."/>
            <person name="Andreson R."/>
            <person name="Gutowska M.A."/>
            <person name="Wolf J."/>
            <person name="Bergner S.V."/>
            <person name="Schilhabel M.B."/>
            <person name="Klostermeier U.C."/>
            <person name="Beiko R.G."/>
            <person name="Rosenstiel P."/>
            <person name="Hippler M."/>
            <person name="Laroche J."/>
        </authorList>
    </citation>
    <scope>NUCLEOTIDE SEQUENCE [LARGE SCALE GENOMIC DNA]</scope>
    <source>
        <strain evidence="7 8">CCMP1005</strain>
    </source>
</reference>
<dbReference type="GO" id="GO:0016491">
    <property type="term" value="F:oxidoreductase activity"/>
    <property type="evidence" value="ECO:0007669"/>
    <property type="project" value="UniProtKB-KW"/>
</dbReference>
<keyword evidence="4" id="KW-0274">FAD</keyword>
<dbReference type="Gene3D" id="3.30.465.10">
    <property type="match status" value="1"/>
</dbReference>
<evidence type="ECO:0000313" key="8">
    <source>
        <dbReference type="Proteomes" id="UP000266841"/>
    </source>
</evidence>
<dbReference type="InterPro" id="IPR016167">
    <property type="entry name" value="FAD-bd_PCMH_sub1"/>
</dbReference>
<proteinExistence type="inferred from homology"/>
<comment type="similarity">
    <text evidence="2">Belongs to the oxygen-dependent FAD-linked oxidoreductase family.</text>
</comment>
<evidence type="ECO:0000256" key="2">
    <source>
        <dbReference type="ARBA" id="ARBA00005466"/>
    </source>
</evidence>
<dbReference type="AlphaFoldDB" id="K0RB75"/>
<dbReference type="OrthoDB" id="9983560at2759"/>
<dbReference type="InterPro" id="IPR036318">
    <property type="entry name" value="FAD-bd_PCMH-like_sf"/>
</dbReference>
<comment type="caution">
    <text evidence="7">The sequence shown here is derived from an EMBL/GenBank/DDBJ whole genome shotgun (WGS) entry which is preliminary data.</text>
</comment>
<keyword evidence="8" id="KW-1185">Reference proteome</keyword>
<dbReference type="Gene3D" id="3.30.43.10">
    <property type="entry name" value="Uridine Diphospho-n-acetylenolpyruvylglucosamine Reductase, domain 2"/>
    <property type="match status" value="1"/>
</dbReference>
<accession>K0RB75</accession>
<organism evidence="7 8">
    <name type="scientific">Thalassiosira oceanica</name>
    <name type="common">Marine diatom</name>
    <dbReference type="NCBI Taxonomy" id="159749"/>
    <lineage>
        <taxon>Eukaryota</taxon>
        <taxon>Sar</taxon>
        <taxon>Stramenopiles</taxon>
        <taxon>Ochrophyta</taxon>
        <taxon>Bacillariophyta</taxon>
        <taxon>Coscinodiscophyceae</taxon>
        <taxon>Thalassiosirophycidae</taxon>
        <taxon>Thalassiosirales</taxon>
        <taxon>Thalassiosiraceae</taxon>
        <taxon>Thalassiosira</taxon>
    </lineage>
</organism>
<keyword evidence="5" id="KW-0560">Oxidoreductase</keyword>
<evidence type="ECO:0000256" key="3">
    <source>
        <dbReference type="ARBA" id="ARBA00022630"/>
    </source>
</evidence>
<evidence type="ECO:0000256" key="1">
    <source>
        <dbReference type="ARBA" id="ARBA00001974"/>
    </source>
</evidence>
<dbReference type="Pfam" id="PF01565">
    <property type="entry name" value="FAD_binding_4"/>
    <property type="match status" value="1"/>
</dbReference>
<dbReference type="Proteomes" id="UP000266841">
    <property type="component" value="Unassembled WGS sequence"/>
</dbReference>
<comment type="cofactor">
    <cofactor evidence="1">
        <name>FAD</name>
        <dbReference type="ChEBI" id="CHEBI:57692"/>
    </cofactor>
</comment>
<evidence type="ECO:0000259" key="6">
    <source>
        <dbReference type="Pfam" id="PF01565"/>
    </source>
</evidence>
<sequence length="286" mass="31373">MKALFPRNADEVVSAVEFAKKYGLKISIKNSGHSYSDGASTRAGTLLLNMRKYEAVHEYNEAFGFGWKYHAVGGEASTVSPYLPVIGWSMLAGLSGPTGGRLFGFGADQILQIEMVLASGDHVLFGPVDWDEVEGKVDGEWTECGEVIPSRIFGKQLEEGRSEANDLREDDANKFDPVTAEDSNACSNAQSLIDVPFMFACQSKERAQRKCSRASRVEHTFIDMYGSKEDNNENLPGFVGANHAKAEESIYGTVLLKELEAIKQEVDPSGIFTCQYCVGDTRLELT</sequence>
<protein>
    <recommendedName>
        <fullName evidence="6">FAD linked oxidase N-terminal domain-containing protein</fullName>
    </recommendedName>
</protein>
<dbReference type="EMBL" id="AGNL01042502">
    <property type="protein sequence ID" value="EJK50968.1"/>
    <property type="molecule type" value="Genomic_DNA"/>
</dbReference>
<dbReference type="InterPro" id="IPR016169">
    <property type="entry name" value="FAD-bd_PCMH_sub2"/>
</dbReference>
<name>K0RB75_THAOC</name>
<gene>
    <name evidence="7" type="ORF">THAOC_29912</name>
</gene>
<evidence type="ECO:0000256" key="5">
    <source>
        <dbReference type="ARBA" id="ARBA00023002"/>
    </source>
</evidence>